<dbReference type="Pfam" id="PF06812">
    <property type="entry name" value="ImpA_N"/>
    <property type="match status" value="1"/>
</dbReference>
<feature type="domain" description="ImpA N-terminal" evidence="1">
    <location>
        <begin position="10"/>
        <end position="111"/>
    </location>
</feature>
<feature type="domain" description="ImpA C-terminal" evidence="2">
    <location>
        <begin position="288"/>
        <end position="431"/>
    </location>
</feature>
<dbReference type="EMBL" id="RXPP01000010">
    <property type="protein sequence ID" value="RTQ24409.1"/>
    <property type="molecule type" value="Genomic_DNA"/>
</dbReference>
<accession>A0A9Q7K345</accession>
<evidence type="ECO:0000313" key="4">
    <source>
        <dbReference type="Proteomes" id="UP000282263"/>
    </source>
</evidence>
<dbReference type="PANTHER" id="PTHR37024:SF5">
    <property type="entry name" value="IMPA N-TERMINAL DOMAIN-CONTAINING PROTEIN"/>
    <property type="match status" value="1"/>
</dbReference>
<sequence>MTTYPERHLKTGGDPRKLADYVSLRDEMSKLTHPARPDVNWPHAETLCLSLFEHNGVELQTAAWYTLARAHLSGLYGMNEGMAILDALLSRQWGNMWPQPVHARMEIISSLSKRLQQVMRTLTLSYADLRHLYQAEAYLNALGDVLQRLELKHTSQLDDLRILIYNAAVRLENSENAGVSLPGEAVSLTQAERVKRVYVIEPDPQPHVQMETESPAPEKPWKPFIAGMLSMLVLSGSTVLEWQIMHKPDPAQMQFAATLAPLPAALSDEQIRFFRQSSPSPDTGIRQTQQQLTRLVQLKPDWAISYGDELLKQALMLWPEQAKPLVQQWQHQITIAALPEDSLNGWHQGMTQLEQLAKRLNALDEQRGKYMTVSELKSAVFAMSQSFNSAVPVEEQLRQLSALPQEQPWPAALQSQTEQHLQQLITRYAALKQKTVE</sequence>
<dbReference type="InterPro" id="IPR021069">
    <property type="entry name" value="ImpA_C"/>
</dbReference>
<evidence type="ECO:0008006" key="5">
    <source>
        <dbReference type="Google" id="ProtNLM"/>
    </source>
</evidence>
<dbReference type="Proteomes" id="UP000282263">
    <property type="component" value="Unassembled WGS sequence"/>
</dbReference>
<dbReference type="AlphaFoldDB" id="A0A9Q7K345"/>
<protein>
    <recommendedName>
        <fullName evidence="5">Type VI secretion system ImpA family N-terminal domain-containing protein</fullName>
    </recommendedName>
</protein>
<comment type="caution">
    <text evidence="3">The sequence shown here is derived from an EMBL/GenBank/DDBJ whole genome shotgun (WGS) entry which is preliminary data.</text>
</comment>
<reference evidence="3 4" key="1">
    <citation type="submission" date="2018-12" db="EMBL/GenBank/DDBJ databases">
        <title>The Batch Genome Submission of Enterobacter spp. strains.</title>
        <authorList>
            <person name="Wei L."/>
            <person name="Wu W."/>
            <person name="Lin J."/>
            <person name="Zhang X."/>
            <person name="Feng Y."/>
            <person name="Zong Z."/>
        </authorList>
    </citation>
    <scope>NUCLEOTIDE SEQUENCE [LARGE SCALE GENOMIC DNA]</scope>
    <source>
        <strain evidence="3 4">SCEM020047</strain>
    </source>
</reference>
<name>A0A9Q7K345_9ENTR</name>
<gene>
    <name evidence="3" type="ORF">EKN29_11430</name>
</gene>
<proteinExistence type="predicted"/>
<organism evidence="3 4">
    <name type="scientific">Enterobacter mori</name>
    <dbReference type="NCBI Taxonomy" id="539813"/>
    <lineage>
        <taxon>Bacteria</taxon>
        <taxon>Pseudomonadati</taxon>
        <taxon>Pseudomonadota</taxon>
        <taxon>Gammaproteobacteria</taxon>
        <taxon>Enterobacterales</taxon>
        <taxon>Enterobacteriaceae</taxon>
        <taxon>Enterobacter</taxon>
    </lineage>
</organism>
<dbReference type="RefSeq" id="WP_126816239.1">
    <property type="nucleotide sequence ID" value="NZ_JAJHUL010000014.1"/>
</dbReference>
<evidence type="ECO:0000259" key="2">
    <source>
        <dbReference type="Pfam" id="PF12486"/>
    </source>
</evidence>
<dbReference type="Pfam" id="PF12486">
    <property type="entry name" value="VasL"/>
    <property type="match status" value="1"/>
</dbReference>
<dbReference type="InterPro" id="IPR010657">
    <property type="entry name" value="ImpA_N"/>
</dbReference>
<evidence type="ECO:0000313" key="3">
    <source>
        <dbReference type="EMBL" id="RTQ24409.1"/>
    </source>
</evidence>
<dbReference type="PANTHER" id="PTHR37024">
    <property type="entry name" value="TYPE VI SECRETION SYSTEM DUF2094 AND IMPA-RELATED DOMAIN PROTEIN"/>
    <property type="match status" value="1"/>
</dbReference>
<evidence type="ECO:0000259" key="1">
    <source>
        <dbReference type="Pfam" id="PF06812"/>
    </source>
</evidence>